<dbReference type="Gene3D" id="2.60.40.2030">
    <property type="match status" value="1"/>
</dbReference>
<dbReference type="GO" id="GO:0004519">
    <property type="term" value="F:endonuclease activity"/>
    <property type="evidence" value="ECO:0007669"/>
    <property type="project" value="UniProtKB-KW"/>
</dbReference>
<feature type="region of interest" description="Disordered" evidence="1">
    <location>
        <begin position="787"/>
        <end position="807"/>
    </location>
</feature>
<feature type="domain" description="Endonuclease/exonuclease/phosphatase" evidence="2">
    <location>
        <begin position="49"/>
        <end position="278"/>
    </location>
</feature>
<dbReference type="PANTHER" id="PTHR14859">
    <property type="entry name" value="CALCOFLUOR WHITE HYPERSENSITIVE PROTEIN PRECURSOR"/>
    <property type="match status" value="1"/>
</dbReference>
<dbReference type="SUPFAM" id="SSF56219">
    <property type="entry name" value="DNase I-like"/>
    <property type="match status" value="1"/>
</dbReference>
<dbReference type="Proteomes" id="UP001596472">
    <property type="component" value="Unassembled WGS sequence"/>
</dbReference>
<keyword evidence="3" id="KW-0378">Hydrolase</keyword>
<accession>A0ABW2L9G2</accession>
<keyword evidence="4" id="KW-1185">Reference proteome</keyword>
<evidence type="ECO:0000313" key="3">
    <source>
        <dbReference type="EMBL" id="MFC7337817.1"/>
    </source>
</evidence>
<evidence type="ECO:0000313" key="4">
    <source>
        <dbReference type="Proteomes" id="UP001596472"/>
    </source>
</evidence>
<name>A0ABW2L9G2_9BACT</name>
<dbReference type="SUPFAM" id="SSF141072">
    <property type="entry name" value="CalX-like"/>
    <property type="match status" value="1"/>
</dbReference>
<proteinExistence type="predicted"/>
<keyword evidence="3" id="KW-0540">Nuclease</keyword>
<dbReference type="Gene3D" id="3.60.10.10">
    <property type="entry name" value="Endonuclease/exonuclease/phosphatase"/>
    <property type="match status" value="1"/>
</dbReference>
<dbReference type="PANTHER" id="PTHR14859:SF1">
    <property type="entry name" value="PGAP2-INTERACTING PROTEIN"/>
    <property type="match status" value="1"/>
</dbReference>
<protein>
    <submittedName>
        <fullName evidence="3">Endonuclease/exonuclease/phosphatase family protein</fullName>
    </submittedName>
</protein>
<gene>
    <name evidence="3" type="ORF">ACFQY0_11555</name>
</gene>
<sequence length="890" mass="94372">MWRLLVLLFCLSATIEAVGLRVVSFNIGAHFTSGGYPDYSLGGVETIDFTSVRDVLGRIDADVVALQEVHSSDVSGNPDDLDALAALLGLPHIYMASTSGSFDTSLRVVFLSRYPFISTDDVRSPSGAKEITRHFPVVKVDVPGTSNDPLLISGHLKAGTGLDDRFRRAVEMKRLAKYLDDQGLQASDNFIILGDFNPSSVDRTFTAPPSGLPSTYVLGDDFSFPISYSTNLLSYFSGVVPTQLDPRQLNGDDGTFQYGQRLDLILVSPALAGRPHASEIYRSTLDTSNTSGLVKTGQALANNASLEASDHYAVFADFELDQDFSELGLAISAPSVVEGDDSGTVRLTVSLPMPQGYEIHVQFATDDPAVAPLQGVLTIPPGQSSATTSVQTTRNYLVDGNRRVTFTAMAPGYDPASVMLDVIDADGAYVFEAVEETIVERFDGFNGAHSPAPWISNASAWIGPDDGSFEAVGGRSYGMGGEHALGFLAGSQALESRAVFKNESGETLSILDIAYTAEQWRAVTGGRADQLRVELESGGVINELSPLGFVARTDLASGPSNHSERKSLRISGLSIPNADEFTLTFTLVPGAAAGVPPDEVFINEFHYDNESSDTGEFVEIVVGPGYHGELTDILLVFYNGSSGKEGSRHGLESFTPGEITSSGHRIFSKWIPGIQNGGDDPDGMALVVGESVESFLSYEGSFLAIDGPANGRTSIDVGVSQGTSEPVGMNALGLIGAGGSPGDFVWEKIPGPHSPGVVNAGQMLEVPTLLPQGLAIDDLMVSFIADSDGDGIGDDEDPDDDNDGQSDEFELAFGSDPLNAGSVFKARLSAIQEGYQLSFPGAEGVLYQVQISHDLKIWAPLSSHLGEGADLHVALPSDGEGSFFRVKVDE</sequence>
<dbReference type="RefSeq" id="WP_379712474.1">
    <property type="nucleotide sequence ID" value="NZ_JBHTBS010000005.1"/>
</dbReference>
<reference evidence="4" key="1">
    <citation type="journal article" date="2019" name="Int. J. Syst. Evol. Microbiol.">
        <title>The Global Catalogue of Microorganisms (GCM) 10K type strain sequencing project: providing services to taxonomists for standard genome sequencing and annotation.</title>
        <authorList>
            <consortium name="The Broad Institute Genomics Platform"/>
            <consortium name="The Broad Institute Genome Sequencing Center for Infectious Disease"/>
            <person name="Wu L."/>
            <person name="Ma J."/>
        </authorList>
    </citation>
    <scope>NUCLEOTIDE SEQUENCE [LARGE SCALE GENOMIC DNA]</scope>
    <source>
        <strain evidence="4">CGMCC 4.1467</strain>
    </source>
</reference>
<comment type="caution">
    <text evidence="3">The sequence shown here is derived from an EMBL/GenBank/DDBJ whole genome shotgun (WGS) entry which is preliminary data.</text>
</comment>
<dbReference type="InterPro" id="IPR005135">
    <property type="entry name" value="Endo/exonuclease/phosphatase"/>
</dbReference>
<dbReference type="InterPro" id="IPR036691">
    <property type="entry name" value="Endo/exonu/phosph_ase_sf"/>
</dbReference>
<keyword evidence="3" id="KW-0255">Endonuclease</keyword>
<dbReference type="EMBL" id="JBHTBS010000005">
    <property type="protein sequence ID" value="MFC7337817.1"/>
    <property type="molecule type" value="Genomic_DNA"/>
</dbReference>
<organism evidence="3 4">
    <name type="scientific">Haloferula chungangensis</name>
    <dbReference type="NCBI Taxonomy" id="1048331"/>
    <lineage>
        <taxon>Bacteria</taxon>
        <taxon>Pseudomonadati</taxon>
        <taxon>Verrucomicrobiota</taxon>
        <taxon>Verrucomicrobiia</taxon>
        <taxon>Verrucomicrobiales</taxon>
        <taxon>Verrucomicrobiaceae</taxon>
        <taxon>Haloferula</taxon>
    </lineage>
</organism>
<dbReference type="InterPro" id="IPR038081">
    <property type="entry name" value="CalX-like_sf"/>
</dbReference>
<dbReference type="InterPro" id="IPR051916">
    <property type="entry name" value="GPI-anchor_lipid_remodeler"/>
</dbReference>
<dbReference type="Pfam" id="PF03372">
    <property type="entry name" value="Exo_endo_phos"/>
    <property type="match status" value="1"/>
</dbReference>
<evidence type="ECO:0000256" key="1">
    <source>
        <dbReference type="SAM" id="MobiDB-lite"/>
    </source>
</evidence>
<evidence type="ECO:0000259" key="2">
    <source>
        <dbReference type="Pfam" id="PF03372"/>
    </source>
</evidence>